<feature type="signal peptide" evidence="2">
    <location>
        <begin position="1"/>
        <end position="20"/>
    </location>
</feature>
<dbReference type="PROSITE" id="PS51257">
    <property type="entry name" value="PROKAR_LIPOPROTEIN"/>
    <property type="match status" value="1"/>
</dbReference>
<dbReference type="AlphaFoldDB" id="A0A1F7F6G9"/>
<evidence type="ECO:0000313" key="5">
    <source>
        <dbReference type="Proteomes" id="UP000179243"/>
    </source>
</evidence>
<name>A0A1F7F6G9_UNCRA</name>
<accession>A0A1F7F6G9</accession>
<evidence type="ECO:0000256" key="2">
    <source>
        <dbReference type="SAM" id="SignalP"/>
    </source>
</evidence>
<organism evidence="4 5">
    <name type="scientific">Candidatus Raymondbacteria bacterium RIFOXYD12_FULL_49_13</name>
    <dbReference type="NCBI Taxonomy" id="1817890"/>
    <lineage>
        <taxon>Bacteria</taxon>
        <taxon>Raymondiibacteriota</taxon>
    </lineage>
</organism>
<comment type="caution">
    <text evidence="4">The sequence shown here is derived from an EMBL/GenBank/DDBJ whole genome shotgun (WGS) entry which is preliminary data.</text>
</comment>
<keyword evidence="1 2" id="KW-0732">Signal</keyword>
<dbReference type="Pfam" id="PF01738">
    <property type="entry name" value="DLH"/>
    <property type="match status" value="1"/>
</dbReference>
<dbReference type="EMBL" id="MFYX01000112">
    <property type="protein sequence ID" value="OGK02127.1"/>
    <property type="molecule type" value="Genomic_DNA"/>
</dbReference>
<dbReference type="PANTHER" id="PTHR43037">
    <property type="entry name" value="UNNAMED PRODUCT-RELATED"/>
    <property type="match status" value="1"/>
</dbReference>
<dbReference type="InterPro" id="IPR002925">
    <property type="entry name" value="Dienelactn_hydro"/>
</dbReference>
<feature type="domain" description="Dienelactone hydrolase" evidence="3">
    <location>
        <begin position="438"/>
        <end position="548"/>
    </location>
</feature>
<dbReference type="GO" id="GO:0016787">
    <property type="term" value="F:hydrolase activity"/>
    <property type="evidence" value="ECO:0007669"/>
    <property type="project" value="InterPro"/>
</dbReference>
<gene>
    <name evidence="4" type="ORF">A2519_18880</name>
</gene>
<evidence type="ECO:0000313" key="4">
    <source>
        <dbReference type="EMBL" id="OGK02127.1"/>
    </source>
</evidence>
<dbReference type="InterPro" id="IPR050955">
    <property type="entry name" value="Plant_Biomass_Hydrol_Est"/>
</dbReference>
<sequence>MQKKDSLLALASLLFVTGCAIEPTIIIEQRDTMKTIKIFPAQADTIAAPMKSYTDNTSGFIATPIGKGHGVPREKGALEAGFAAFKFECPEAGRYSFFGSFYWTDGASNSFWIKIDTMDYEVFGNDGETGKWILYPGPVVPLDKGLHTTRIQEREWGARFASLIVTQAPEYITDESELTDDGFVTRDPLTLLVYPEICIDSSVAFSLFYSDHKNPGGVVRCTVSNDRGKDIYAGNLTSEKEAACTMLNPKDGVYTIRVGGFTREFERAYDRFKKIQSAFIRYKQRQKLSEAERFWLPTLHLCIENIRRGWYVEHQQDTKRLVTREYVRQEFDFAERIIAAFATNNFTGLATPGVREMAFYSAEDDTLCPYRLYMPEAYFSRALEKYPLVLFLHGSNNTQYEVERDARYYKRSMDEITVPVVVPSARGNYHYVDVVEKDIIQMLRSLVSYYRIDSTKLAVTGFSMGGMGTWNFVFDYPGMFDAAVANAGALTWEFNKESLNKEMPKQLPRTIIILHSPQDFTVPFSYAESVAKQLKKRGHPFTFISYDGGHVTYPGLIDVFNGLWSTESDQ</sequence>
<dbReference type="Proteomes" id="UP000179243">
    <property type="component" value="Unassembled WGS sequence"/>
</dbReference>
<protein>
    <recommendedName>
        <fullName evidence="3">Dienelactone hydrolase domain-containing protein</fullName>
    </recommendedName>
</protein>
<reference evidence="4 5" key="1">
    <citation type="journal article" date="2016" name="Nat. Commun.">
        <title>Thousands of microbial genomes shed light on interconnected biogeochemical processes in an aquifer system.</title>
        <authorList>
            <person name="Anantharaman K."/>
            <person name="Brown C.T."/>
            <person name="Hug L.A."/>
            <person name="Sharon I."/>
            <person name="Castelle C.J."/>
            <person name="Probst A.J."/>
            <person name="Thomas B.C."/>
            <person name="Singh A."/>
            <person name="Wilkins M.J."/>
            <person name="Karaoz U."/>
            <person name="Brodie E.L."/>
            <person name="Williams K.H."/>
            <person name="Hubbard S.S."/>
            <person name="Banfield J.F."/>
        </authorList>
    </citation>
    <scope>NUCLEOTIDE SEQUENCE [LARGE SCALE GENOMIC DNA]</scope>
</reference>
<feature type="chain" id="PRO_5009528444" description="Dienelactone hydrolase domain-containing protein" evidence="2">
    <location>
        <begin position="21"/>
        <end position="570"/>
    </location>
</feature>
<evidence type="ECO:0000259" key="3">
    <source>
        <dbReference type="Pfam" id="PF01738"/>
    </source>
</evidence>
<dbReference type="PANTHER" id="PTHR43037:SF1">
    <property type="entry name" value="BLL1128 PROTEIN"/>
    <property type="match status" value="1"/>
</dbReference>
<evidence type="ECO:0000256" key="1">
    <source>
        <dbReference type="ARBA" id="ARBA00022729"/>
    </source>
</evidence>
<dbReference type="Gene3D" id="3.40.50.1820">
    <property type="entry name" value="alpha/beta hydrolase"/>
    <property type="match status" value="1"/>
</dbReference>
<dbReference type="InterPro" id="IPR029058">
    <property type="entry name" value="AB_hydrolase_fold"/>
</dbReference>
<proteinExistence type="predicted"/>
<dbReference type="SUPFAM" id="SSF53474">
    <property type="entry name" value="alpha/beta-Hydrolases"/>
    <property type="match status" value="1"/>
</dbReference>